<evidence type="ECO:0000256" key="1">
    <source>
        <dbReference type="ARBA" id="ARBA00022679"/>
    </source>
</evidence>
<sequence>MTMYNLNAEFTSFYEEYVRLSEGEINSLREKKRLNVDRLKEGLKEYNDEHGTDYKVVEDIEQGSVAMRTVTQHDKKEYDIDIAVVFDKSSIPEKTKDIKAIVEDALQRKCSRFKASPVAKTNAVTVDYASGYHIDFAVYRRTPNLYGEGYLYEHGGSEWRERDPRAIKEWFKGANDASDNNIRKVARLLKVFCKSNPGWLMPGGLVQSILIAEKIQCKDRLDETFYETIKAIKERLDYDKEVYNPTLPLHSILYNEKDKQKVKNLCKRLENGLKKLEVLFDENCTSEKAKNAWKEFFNHSFWGEDIQKSFAQNLSESKSEQLLKLKVDVMVNNRLRVPLNEFEGRLPKGCSLLFSVDPLVKFTRVEWTVNNYGDEAEAHKYHKQDGRVVKETTLYRGNHTMTCKLYEGDRIIAQKIIPINIR</sequence>
<evidence type="ECO:0000256" key="3">
    <source>
        <dbReference type="ARBA" id="ARBA00022723"/>
    </source>
</evidence>
<keyword evidence="6" id="KW-0460">Magnesium</keyword>
<organism evidence="13 14">
    <name type="scientific">Bacillus cereus</name>
    <dbReference type="NCBI Taxonomy" id="1396"/>
    <lineage>
        <taxon>Bacteria</taxon>
        <taxon>Bacillati</taxon>
        <taxon>Bacillota</taxon>
        <taxon>Bacilli</taxon>
        <taxon>Bacillales</taxon>
        <taxon>Bacillaceae</taxon>
        <taxon>Bacillus</taxon>
        <taxon>Bacillus cereus group</taxon>
    </lineage>
</organism>
<evidence type="ECO:0000256" key="9">
    <source>
        <dbReference type="ARBA" id="ARBA00044145"/>
    </source>
</evidence>
<dbReference type="GO" id="GO:0046872">
    <property type="term" value="F:metal ion binding"/>
    <property type="evidence" value="ECO:0007669"/>
    <property type="project" value="UniProtKB-KW"/>
</dbReference>
<dbReference type="AlphaFoldDB" id="A0AB34CZT0"/>
<evidence type="ECO:0000313" key="14">
    <source>
        <dbReference type="Proteomes" id="UP000477920"/>
    </source>
</evidence>
<feature type="domain" description="Adenylyl/Guanylyl and SMODS C-terminal sensor" evidence="11">
    <location>
        <begin position="313"/>
        <end position="422"/>
    </location>
</feature>
<keyword evidence="1" id="KW-0808">Transferase</keyword>
<feature type="domain" description="Cyclic GMP-AMP synthase DncV-like nucleotidyltransferase" evidence="12">
    <location>
        <begin position="61"/>
        <end position="139"/>
    </location>
</feature>
<dbReference type="InterPro" id="IPR006116">
    <property type="entry name" value="NT_2-5OAS_ClassI-CCAase"/>
</dbReference>
<proteinExistence type="predicted"/>
<dbReference type="GO" id="GO:0016779">
    <property type="term" value="F:nucleotidyltransferase activity"/>
    <property type="evidence" value="ECO:0007669"/>
    <property type="project" value="UniProtKB-KW"/>
</dbReference>
<evidence type="ECO:0000256" key="8">
    <source>
        <dbReference type="ARBA" id="ARBA00023118"/>
    </source>
</evidence>
<comment type="caution">
    <text evidence="13">The sequence shown here is derived from an EMBL/GenBank/DDBJ whole genome shotgun (WGS) entry which is preliminary data.</text>
</comment>
<comment type="catalytic activity">
    <reaction evidence="10">
        <text>GTP + ATP = 3',3'-cGAMP + 2 diphosphate</text>
        <dbReference type="Rhea" id="RHEA:35647"/>
        <dbReference type="ChEBI" id="CHEBI:30616"/>
        <dbReference type="ChEBI" id="CHEBI:33019"/>
        <dbReference type="ChEBI" id="CHEBI:37565"/>
        <dbReference type="ChEBI" id="CHEBI:71501"/>
    </reaction>
    <physiologicalReaction direction="left-to-right" evidence="10">
        <dbReference type="Rhea" id="RHEA:35648"/>
    </physiologicalReaction>
</comment>
<dbReference type="GO" id="GO:0009117">
    <property type="term" value="P:nucleotide metabolic process"/>
    <property type="evidence" value="ECO:0007669"/>
    <property type="project" value="UniProtKB-KW"/>
</dbReference>
<keyword evidence="5" id="KW-0067">ATP-binding</keyword>
<evidence type="ECO:0000259" key="11">
    <source>
        <dbReference type="Pfam" id="PF18134"/>
    </source>
</evidence>
<evidence type="ECO:0000256" key="2">
    <source>
        <dbReference type="ARBA" id="ARBA00022695"/>
    </source>
</evidence>
<dbReference type="Pfam" id="PF18134">
    <property type="entry name" value="AGS_C"/>
    <property type="match status" value="1"/>
</dbReference>
<dbReference type="InterPro" id="IPR048445">
    <property type="entry name" value="DncV-like_NTFase"/>
</dbReference>
<keyword evidence="2" id="KW-0548">Nucleotidyltransferase</keyword>
<keyword evidence="8" id="KW-0051">Antiviral defense</keyword>
<keyword evidence="3" id="KW-0479">Metal-binding</keyword>
<dbReference type="GO" id="GO:0005524">
    <property type="term" value="F:ATP binding"/>
    <property type="evidence" value="ECO:0007669"/>
    <property type="project" value="UniProtKB-KW"/>
</dbReference>
<evidence type="ECO:0000256" key="5">
    <source>
        <dbReference type="ARBA" id="ARBA00022840"/>
    </source>
</evidence>
<evidence type="ECO:0000256" key="10">
    <source>
        <dbReference type="ARBA" id="ARBA00048304"/>
    </source>
</evidence>
<dbReference type="CDD" id="cd05400">
    <property type="entry name" value="NT_2-5OAS_ClassI-CCAase"/>
    <property type="match status" value="1"/>
</dbReference>
<gene>
    <name evidence="13" type="ORF">F8158_28415</name>
</gene>
<evidence type="ECO:0000256" key="4">
    <source>
        <dbReference type="ARBA" id="ARBA00022741"/>
    </source>
</evidence>
<dbReference type="EMBL" id="WBPB01000074">
    <property type="protein sequence ID" value="KAB2491449.1"/>
    <property type="molecule type" value="Genomic_DNA"/>
</dbReference>
<dbReference type="Pfam" id="PF21654">
    <property type="entry name" value="DncV-like_NTFase"/>
    <property type="match status" value="1"/>
</dbReference>
<reference evidence="13 14" key="1">
    <citation type="submission" date="2019-10" db="EMBL/GenBank/DDBJ databases">
        <title>Bacillus from the desert of Cuatro Cinegas, Coahuila.</title>
        <authorList>
            <person name="Olmedo-Alvarez G."/>
            <person name="Saldana S."/>
            <person name="Barcelo D."/>
        </authorList>
    </citation>
    <scope>NUCLEOTIDE SEQUENCE [LARGE SCALE GENOMIC DNA]</scope>
    <source>
        <strain evidence="13 14">CH101a_3T</strain>
    </source>
</reference>
<evidence type="ECO:0000256" key="6">
    <source>
        <dbReference type="ARBA" id="ARBA00022842"/>
    </source>
</evidence>
<keyword evidence="4" id="KW-0547">Nucleotide-binding</keyword>
<protein>
    <recommendedName>
        <fullName evidence="9">Cyclic GMP-AMP synthase</fullName>
    </recommendedName>
</protein>
<dbReference type="Proteomes" id="UP000477920">
    <property type="component" value="Unassembled WGS sequence"/>
</dbReference>
<dbReference type="InterPro" id="IPR040511">
    <property type="entry name" value="AGS_C"/>
</dbReference>
<name>A0AB34CZT0_BACCE</name>
<keyword evidence="7" id="KW-0546">Nucleotide metabolism</keyword>
<evidence type="ECO:0000313" key="13">
    <source>
        <dbReference type="EMBL" id="KAB2491449.1"/>
    </source>
</evidence>
<accession>A0AB34CZT0</accession>
<evidence type="ECO:0000259" key="12">
    <source>
        <dbReference type="Pfam" id="PF21654"/>
    </source>
</evidence>
<evidence type="ECO:0000256" key="7">
    <source>
        <dbReference type="ARBA" id="ARBA00023080"/>
    </source>
</evidence>
<dbReference type="GO" id="GO:0051607">
    <property type="term" value="P:defense response to virus"/>
    <property type="evidence" value="ECO:0007669"/>
    <property type="project" value="UniProtKB-KW"/>
</dbReference>